<organism evidence="1 2">
    <name type="scientific">Hymenolepis diminuta</name>
    <name type="common">Rat tapeworm</name>
    <dbReference type="NCBI Taxonomy" id="6216"/>
    <lineage>
        <taxon>Eukaryota</taxon>
        <taxon>Metazoa</taxon>
        <taxon>Spiralia</taxon>
        <taxon>Lophotrochozoa</taxon>
        <taxon>Platyhelminthes</taxon>
        <taxon>Cestoda</taxon>
        <taxon>Eucestoda</taxon>
        <taxon>Cyclophyllidea</taxon>
        <taxon>Hymenolepididae</taxon>
        <taxon>Hymenolepis</taxon>
    </lineage>
</organism>
<accession>A0A564YWU3</accession>
<evidence type="ECO:0000313" key="2">
    <source>
        <dbReference type="Proteomes" id="UP000321570"/>
    </source>
</evidence>
<gene>
    <name evidence="1" type="ORF">WMSIL1_LOCUS10378</name>
</gene>
<sequence>MAEAYKNSNVNDPNLEDSKIEEDRNFELIKPFPAPPMTNKKVIHLCLPFFLEKNDCEEIMASLDVEFTKSLSNISKSKVDILMLN</sequence>
<protein>
    <submittedName>
        <fullName evidence="1">Uncharacterized protein</fullName>
    </submittedName>
</protein>
<name>A0A564YWU3_HYMDI</name>
<dbReference type="EMBL" id="CABIJS010000444">
    <property type="protein sequence ID" value="VUZ51489.1"/>
    <property type="molecule type" value="Genomic_DNA"/>
</dbReference>
<dbReference type="Proteomes" id="UP000321570">
    <property type="component" value="Unassembled WGS sequence"/>
</dbReference>
<evidence type="ECO:0000313" key="1">
    <source>
        <dbReference type="EMBL" id="VUZ51489.1"/>
    </source>
</evidence>
<dbReference type="AlphaFoldDB" id="A0A564YWU3"/>
<reference evidence="1 2" key="1">
    <citation type="submission" date="2019-07" db="EMBL/GenBank/DDBJ databases">
        <authorList>
            <person name="Jastrzebski P J."/>
            <person name="Paukszto L."/>
            <person name="Jastrzebski P J."/>
        </authorList>
    </citation>
    <scope>NUCLEOTIDE SEQUENCE [LARGE SCALE GENOMIC DNA]</scope>
    <source>
        <strain evidence="1 2">WMS-il1</strain>
    </source>
</reference>
<keyword evidence="2" id="KW-1185">Reference proteome</keyword>
<proteinExistence type="predicted"/>
<feature type="non-terminal residue" evidence="1">
    <location>
        <position position="85"/>
    </location>
</feature>